<feature type="domain" description="Transcription regulator PadR N-terminal" evidence="2">
    <location>
        <begin position="65"/>
        <end position="133"/>
    </location>
</feature>
<feature type="compositionally biased region" description="Gly residues" evidence="1">
    <location>
        <begin position="27"/>
        <end position="36"/>
    </location>
</feature>
<protein>
    <submittedName>
        <fullName evidence="3">PadR family transcriptional regulator</fullName>
    </submittedName>
</protein>
<evidence type="ECO:0000313" key="3">
    <source>
        <dbReference type="EMBL" id="MDC7784870.1"/>
    </source>
</evidence>
<dbReference type="InterPro" id="IPR036388">
    <property type="entry name" value="WH-like_DNA-bd_sf"/>
</dbReference>
<reference evidence="3" key="2">
    <citation type="submission" date="2023-02" db="EMBL/GenBank/DDBJ databases">
        <authorList>
            <person name="Rayyan A."/>
            <person name="Meyer T."/>
            <person name="Kyndt J.A."/>
        </authorList>
    </citation>
    <scope>NUCLEOTIDE SEQUENCE</scope>
    <source>
        <strain evidence="3">DSM 9987</strain>
    </source>
</reference>
<evidence type="ECO:0000313" key="4">
    <source>
        <dbReference type="Proteomes" id="UP001165652"/>
    </source>
</evidence>
<dbReference type="Pfam" id="PF03551">
    <property type="entry name" value="PadR"/>
    <property type="match status" value="1"/>
</dbReference>
<proteinExistence type="predicted"/>
<dbReference type="SUPFAM" id="SSF46785">
    <property type="entry name" value="Winged helix' DNA-binding domain"/>
    <property type="match status" value="1"/>
</dbReference>
<name>A0ABT5J5H4_RHOTP</name>
<sequence>MHAPHCDHHDHHGHGGHWAAGRHGGRGRFGGGPGFGGGRDHGFGGGDFGRVGRMLAQGDLRLLALALIAEQPRHGYEIIKVLEEKTAGWYAPSPGVVYPTLTWLEEAGWVTGETEGSKKLYTITEDGRGALAENKALVEAVLERLAAVGEKAERWRRRAERDETERGPRVSRLVDAAVDNLRDIAADRFRGDAEAEARIVEVLARAAAELRKI</sequence>
<keyword evidence="4" id="KW-1185">Reference proteome</keyword>
<feature type="compositionally biased region" description="Basic and acidic residues" evidence="1">
    <location>
        <begin position="1"/>
        <end position="10"/>
    </location>
</feature>
<feature type="region of interest" description="Disordered" evidence="1">
    <location>
        <begin position="1"/>
        <end position="36"/>
    </location>
</feature>
<organism evidence="3 4">
    <name type="scientific">Rhodoplanes tepidamans</name>
    <name type="common">Rhodoplanes cryptolactis</name>
    <dbReference type="NCBI Taxonomy" id="200616"/>
    <lineage>
        <taxon>Bacteria</taxon>
        <taxon>Pseudomonadati</taxon>
        <taxon>Pseudomonadota</taxon>
        <taxon>Alphaproteobacteria</taxon>
        <taxon>Hyphomicrobiales</taxon>
        <taxon>Nitrobacteraceae</taxon>
        <taxon>Rhodoplanes</taxon>
    </lineage>
</organism>
<dbReference type="EMBL" id="JAQQLI010000004">
    <property type="protein sequence ID" value="MDC7784870.1"/>
    <property type="molecule type" value="Genomic_DNA"/>
</dbReference>
<dbReference type="Proteomes" id="UP001165652">
    <property type="component" value="Unassembled WGS sequence"/>
</dbReference>
<dbReference type="InterPro" id="IPR005149">
    <property type="entry name" value="Tscrpt_reg_PadR_N"/>
</dbReference>
<dbReference type="InterPro" id="IPR036390">
    <property type="entry name" value="WH_DNA-bd_sf"/>
</dbReference>
<dbReference type="Gene3D" id="1.10.10.10">
    <property type="entry name" value="Winged helix-like DNA-binding domain superfamily/Winged helix DNA-binding domain"/>
    <property type="match status" value="1"/>
</dbReference>
<accession>A0ABT5J5H4</accession>
<dbReference type="PANTHER" id="PTHR43252:SF2">
    <property type="entry name" value="TRANSCRIPTION REGULATOR, PADR-LIKE FAMILY"/>
    <property type="match status" value="1"/>
</dbReference>
<gene>
    <name evidence="3" type="ORF">PQJ73_04170</name>
</gene>
<evidence type="ECO:0000256" key="1">
    <source>
        <dbReference type="SAM" id="MobiDB-lite"/>
    </source>
</evidence>
<evidence type="ECO:0000259" key="2">
    <source>
        <dbReference type="Pfam" id="PF03551"/>
    </source>
</evidence>
<reference evidence="3" key="1">
    <citation type="journal article" date="2023" name="Microbiol Resour">
        <title>Genome Sequences of Rhodoplanes serenus and Two Thermotolerant Strains, Rhodoplanes tepidamans and 'Rhodoplanes cryptolactis,' Further Refine the Genus.</title>
        <authorList>
            <person name="Rayyan A.A."/>
            <person name="Kyndt J.A."/>
        </authorList>
    </citation>
    <scope>NUCLEOTIDE SEQUENCE</scope>
    <source>
        <strain evidence="3">DSM 9987</strain>
    </source>
</reference>
<dbReference type="PANTHER" id="PTHR43252">
    <property type="entry name" value="TRANSCRIPTIONAL REGULATOR YQJI"/>
    <property type="match status" value="1"/>
</dbReference>
<dbReference type="RefSeq" id="WP_272775719.1">
    <property type="nucleotide sequence ID" value="NZ_JAQQLI010000004.1"/>
</dbReference>
<comment type="caution">
    <text evidence="3">The sequence shown here is derived from an EMBL/GenBank/DDBJ whole genome shotgun (WGS) entry which is preliminary data.</text>
</comment>